<dbReference type="GO" id="GO:0004623">
    <property type="term" value="F:phospholipase A2 activity"/>
    <property type="evidence" value="ECO:0007669"/>
    <property type="project" value="InterPro"/>
</dbReference>
<dbReference type="GO" id="GO:0006508">
    <property type="term" value="P:proteolysis"/>
    <property type="evidence" value="ECO:0007669"/>
    <property type="project" value="InterPro"/>
</dbReference>
<dbReference type="AlphaFoldDB" id="A0AAD5DJ78"/>
<protein>
    <recommendedName>
        <fullName evidence="3">Apple domain-containing protein</fullName>
    </recommendedName>
</protein>
<dbReference type="InterPro" id="IPR036444">
    <property type="entry name" value="PLipase_A2_dom_sf"/>
</dbReference>
<dbReference type="GO" id="GO:0005576">
    <property type="term" value="C:extracellular region"/>
    <property type="evidence" value="ECO:0007669"/>
    <property type="project" value="InterPro"/>
</dbReference>
<evidence type="ECO:0000256" key="1">
    <source>
        <dbReference type="ARBA" id="ARBA00022737"/>
    </source>
</evidence>
<dbReference type="Proteomes" id="UP001205105">
    <property type="component" value="Unassembled WGS sequence"/>
</dbReference>
<dbReference type="GO" id="GO:0006644">
    <property type="term" value="P:phospholipid metabolic process"/>
    <property type="evidence" value="ECO:0007669"/>
    <property type="project" value="InterPro"/>
</dbReference>
<sequence length="180" mass="19881">MYGRYCGGCDGKVDGEPAKASPIDALDRACFFHDKCYTGDDSCRECYCNALLGDVARQVWEAGKEAEGCGCGLFQRGCSNAVMEAGSVYQWIDKLTYSKNCPDECADAPEVDQCSATVMYETDLYGGDYRDVSISDWHECCNLCASLSDCRAWTYTNGRCYMKDDSWSAEAREGLISGYK</sequence>
<name>A0AAD5DJ78_9CHLO</name>
<dbReference type="SUPFAM" id="SSF48619">
    <property type="entry name" value="Phospholipase A2, PLA2"/>
    <property type="match status" value="1"/>
</dbReference>
<dbReference type="Gene3D" id="3.50.4.10">
    <property type="entry name" value="Hepatocyte Growth Factor"/>
    <property type="match status" value="1"/>
</dbReference>
<evidence type="ECO:0000256" key="2">
    <source>
        <dbReference type="ARBA" id="ARBA00023157"/>
    </source>
</evidence>
<dbReference type="InterPro" id="IPR003609">
    <property type="entry name" value="Pan_app"/>
</dbReference>
<reference evidence="4" key="1">
    <citation type="submission" date="2020-11" db="EMBL/GenBank/DDBJ databases">
        <title>Chlorella ohadii genome sequencing and assembly.</title>
        <authorList>
            <person name="Murik O."/>
            <person name="Treves H."/>
            <person name="Kedem I."/>
            <person name="Shotland Y."/>
            <person name="Kaplan A."/>
        </authorList>
    </citation>
    <scope>NUCLEOTIDE SEQUENCE</scope>
    <source>
        <strain evidence="4">1</strain>
    </source>
</reference>
<accession>A0AAD5DJ78</accession>
<dbReference type="Pfam" id="PF14295">
    <property type="entry name" value="PAN_4"/>
    <property type="match status" value="1"/>
</dbReference>
<dbReference type="Gene3D" id="1.20.90.10">
    <property type="entry name" value="Phospholipase A2 domain"/>
    <property type="match status" value="1"/>
</dbReference>
<evidence type="ECO:0000313" key="5">
    <source>
        <dbReference type="Proteomes" id="UP001205105"/>
    </source>
</evidence>
<dbReference type="EMBL" id="JADXDR010000156">
    <property type="protein sequence ID" value="KAI7837323.1"/>
    <property type="molecule type" value="Genomic_DNA"/>
</dbReference>
<proteinExistence type="predicted"/>
<dbReference type="GO" id="GO:0050482">
    <property type="term" value="P:arachidonate secretion"/>
    <property type="evidence" value="ECO:0007669"/>
    <property type="project" value="InterPro"/>
</dbReference>
<evidence type="ECO:0000313" key="4">
    <source>
        <dbReference type="EMBL" id="KAI7837323.1"/>
    </source>
</evidence>
<keyword evidence="2" id="KW-1015">Disulfide bond</keyword>
<gene>
    <name evidence="4" type="ORF">COHA_008838</name>
</gene>
<evidence type="ECO:0000259" key="3">
    <source>
        <dbReference type="PROSITE" id="PS50948"/>
    </source>
</evidence>
<dbReference type="PROSITE" id="PS50948">
    <property type="entry name" value="PAN"/>
    <property type="match status" value="1"/>
</dbReference>
<dbReference type="InterPro" id="IPR000177">
    <property type="entry name" value="Apple"/>
</dbReference>
<comment type="caution">
    <text evidence="4">The sequence shown here is derived from an EMBL/GenBank/DDBJ whole genome shotgun (WGS) entry which is preliminary data.</text>
</comment>
<feature type="domain" description="Apple" evidence="3">
    <location>
        <begin position="114"/>
        <end position="180"/>
    </location>
</feature>
<organism evidence="4 5">
    <name type="scientific">Chlorella ohadii</name>
    <dbReference type="NCBI Taxonomy" id="2649997"/>
    <lineage>
        <taxon>Eukaryota</taxon>
        <taxon>Viridiplantae</taxon>
        <taxon>Chlorophyta</taxon>
        <taxon>core chlorophytes</taxon>
        <taxon>Trebouxiophyceae</taxon>
        <taxon>Chlorellales</taxon>
        <taxon>Chlorellaceae</taxon>
        <taxon>Chlorella clade</taxon>
        <taxon>Chlorella</taxon>
    </lineage>
</organism>
<keyword evidence="5" id="KW-1185">Reference proteome</keyword>
<dbReference type="SUPFAM" id="SSF57414">
    <property type="entry name" value="Hairpin loop containing domain-like"/>
    <property type="match status" value="1"/>
</dbReference>
<dbReference type="SMART" id="SM00223">
    <property type="entry name" value="APPLE"/>
    <property type="match status" value="1"/>
</dbReference>
<keyword evidence="1" id="KW-0677">Repeat</keyword>